<accession>A0A1I7F2D2</accession>
<evidence type="ECO:0008006" key="4">
    <source>
        <dbReference type="Google" id="ProtNLM"/>
    </source>
</evidence>
<protein>
    <recommendedName>
        <fullName evidence="4">C1q domain-containing protein</fullName>
    </recommendedName>
</protein>
<dbReference type="OrthoDB" id="1240046at2"/>
<name>A0A1I7F2D2_9FLAO</name>
<proteinExistence type="predicted"/>
<keyword evidence="1" id="KW-0732">Signal</keyword>
<keyword evidence="3" id="KW-1185">Reference proteome</keyword>
<evidence type="ECO:0000313" key="3">
    <source>
        <dbReference type="Proteomes" id="UP000199138"/>
    </source>
</evidence>
<sequence>MKKFLIPFIIGIIAALPASAQVGINANGSNANATLEITAEANDAAVADGMIPPRLTRAQLINKTAYGNDQEGAFVYVTDLSGTNNAATTNVTNVGLYYFDGTVWQNIETYVSNQHDISTSGNVLTSTVKGITDTSDLINSVSNNSSSNNLVTTVNGVAASGASIINSNTVTINSNSMSSTVNGVVSNSVTLPNMYINNGSLTTNRTVTLNGNSLAFPSTATSGTGQFSVDGTTLSVNAASNKVGIQTSNPIAKIDVRPSAGSTNPGNGYIAVGTTSNTASAAGAGAIRYTTESGGTIQYSDGSNWQRIYSDVVKSIIIAKKTSAQTINQTVDPVLITNWNEITDANGDFNPSTGAFTAPRTGNYIISFGYNFNSGTINGGTQVEAILYSPLGTSYFKKSVVSYPQTGTAESGAVITFGVRMNAGEVYRPSVWHNTGSSKSLKVGSGNNDGYVFFSVREL</sequence>
<dbReference type="SUPFAM" id="SSF49842">
    <property type="entry name" value="TNF-like"/>
    <property type="match status" value="1"/>
</dbReference>
<organism evidence="2 3">
    <name type="scientific">Pustulibacterium marinum</name>
    <dbReference type="NCBI Taxonomy" id="1224947"/>
    <lineage>
        <taxon>Bacteria</taxon>
        <taxon>Pseudomonadati</taxon>
        <taxon>Bacteroidota</taxon>
        <taxon>Flavobacteriia</taxon>
        <taxon>Flavobacteriales</taxon>
        <taxon>Flavobacteriaceae</taxon>
        <taxon>Pustulibacterium</taxon>
    </lineage>
</organism>
<evidence type="ECO:0000256" key="1">
    <source>
        <dbReference type="SAM" id="SignalP"/>
    </source>
</evidence>
<gene>
    <name evidence="2" type="ORF">SAMN05216480_101560</name>
</gene>
<dbReference type="InterPro" id="IPR008983">
    <property type="entry name" value="Tumour_necrosis_fac-like_dom"/>
</dbReference>
<dbReference type="AlphaFoldDB" id="A0A1I7F2D2"/>
<feature type="chain" id="PRO_5011482501" description="C1q domain-containing protein" evidence="1">
    <location>
        <begin position="21"/>
        <end position="459"/>
    </location>
</feature>
<dbReference type="STRING" id="1224947.SAMN05216480_101560"/>
<evidence type="ECO:0000313" key="2">
    <source>
        <dbReference type="EMBL" id="SFU30332.1"/>
    </source>
</evidence>
<dbReference type="Proteomes" id="UP000199138">
    <property type="component" value="Unassembled WGS sequence"/>
</dbReference>
<feature type="signal peptide" evidence="1">
    <location>
        <begin position="1"/>
        <end position="20"/>
    </location>
</feature>
<dbReference type="Gene3D" id="2.60.120.40">
    <property type="match status" value="1"/>
</dbReference>
<dbReference type="EMBL" id="FPBK01000001">
    <property type="protein sequence ID" value="SFU30332.1"/>
    <property type="molecule type" value="Genomic_DNA"/>
</dbReference>
<reference evidence="2 3" key="1">
    <citation type="submission" date="2016-10" db="EMBL/GenBank/DDBJ databases">
        <authorList>
            <person name="de Groot N.N."/>
        </authorList>
    </citation>
    <scope>NUCLEOTIDE SEQUENCE [LARGE SCALE GENOMIC DNA]</scope>
    <source>
        <strain evidence="2 3">CGMCC 1.12333</strain>
    </source>
</reference>
<dbReference type="RefSeq" id="WP_093022721.1">
    <property type="nucleotide sequence ID" value="NZ_FPBK01000001.1"/>
</dbReference>